<feature type="domain" description="EfeO-type cupredoxin-like" evidence="1">
    <location>
        <begin position="63"/>
        <end position="136"/>
    </location>
</feature>
<sequence>MPFFVLKKRSIIMFLVLITVIASASIWLLSNTKAESVFVQDNSGEIREIHMVTGEFKATLSDGKEIESYRWDPGTIFVAKGEKVKLMISGVNGTEHPFSIEGTDINGVVKKGEETIVPLQFKKEGVYRLICHTHHDKNENGPMIAYIVVD</sequence>
<evidence type="ECO:0000313" key="2">
    <source>
        <dbReference type="EMBL" id="MFE8694805.1"/>
    </source>
</evidence>
<proteinExistence type="predicted"/>
<evidence type="ECO:0000259" key="1">
    <source>
        <dbReference type="Pfam" id="PF13473"/>
    </source>
</evidence>
<dbReference type="SUPFAM" id="SSF49503">
    <property type="entry name" value="Cupredoxins"/>
    <property type="match status" value="1"/>
</dbReference>
<keyword evidence="3" id="KW-1185">Reference proteome</keyword>
<accession>A0ABW6JUL9</accession>
<dbReference type="InterPro" id="IPR028096">
    <property type="entry name" value="EfeO_Cupredoxin"/>
</dbReference>
<dbReference type="RefSeq" id="WP_389213809.1">
    <property type="nucleotide sequence ID" value="NZ_JBIACJ010000001.1"/>
</dbReference>
<name>A0ABW6JUL9_9BACI</name>
<reference evidence="2 3" key="1">
    <citation type="submission" date="2024-08" db="EMBL/GenBank/DDBJ databases">
        <title>Two novel Cytobacillus novel species.</title>
        <authorList>
            <person name="Liu G."/>
        </authorList>
    </citation>
    <scope>NUCLEOTIDE SEQUENCE [LARGE SCALE GENOMIC DNA]</scope>
    <source>
        <strain evidence="2 3">FJAT-53684</strain>
    </source>
</reference>
<comment type="caution">
    <text evidence="2">The sequence shown here is derived from an EMBL/GenBank/DDBJ whole genome shotgun (WGS) entry which is preliminary data.</text>
</comment>
<dbReference type="Pfam" id="PF13473">
    <property type="entry name" value="Cupredoxin_1"/>
    <property type="match status" value="1"/>
</dbReference>
<dbReference type="EMBL" id="JBIACJ010000001">
    <property type="protein sequence ID" value="MFE8694805.1"/>
    <property type="molecule type" value="Genomic_DNA"/>
</dbReference>
<organism evidence="2 3">
    <name type="scientific">Cytobacillus mangrovibacter</name>
    <dbReference type="NCBI Taxonomy" id="3299024"/>
    <lineage>
        <taxon>Bacteria</taxon>
        <taxon>Bacillati</taxon>
        <taxon>Bacillota</taxon>
        <taxon>Bacilli</taxon>
        <taxon>Bacillales</taxon>
        <taxon>Bacillaceae</taxon>
        <taxon>Cytobacillus</taxon>
    </lineage>
</organism>
<gene>
    <name evidence="2" type="ORF">ACFYKT_00370</name>
</gene>
<protein>
    <submittedName>
        <fullName evidence="2">Cupredoxin domain-containing protein</fullName>
    </submittedName>
</protein>
<evidence type="ECO:0000313" key="3">
    <source>
        <dbReference type="Proteomes" id="UP001601058"/>
    </source>
</evidence>
<dbReference type="Proteomes" id="UP001601058">
    <property type="component" value="Unassembled WGS sequence"/>
</dbReference>
<dbReference type="Gene3D" id="2.60.40.420">
    <property type="entry name" value="Cupredoxins - blue copper proteins"/>
    <property type="match status" value="1"/>
</dbReference>
<dbReference type="InterPro" id="IPR008972">
    <property type="entry name" value="Cupredoxin"/>
</dbReference>